<dbReference type="HOGENOM" id="CLU_120464_1_0_6"/>
<dbReference type="Proteomes" id="UP000183794">
    <property type="component" value="Unassembled WGS sequence"/>
</dbReference>
<dbReference type="EMBL" id="FPLD01000109">
    <property type="protein sequence ID" value="SGZ13496.1"/>
    <property type="molecule type" value="Genomic_DNA"/>
</dbReference>
<accession>A0A090IJ34</accession>
<reference evidence="2 4" key="1">
    <citation type="submission" date="2016-11" db="EMBL/GenBank/DDBJ databases">
        <authorList>
            <person name="Klemetsen T."/>
        </authorList>
    </citation>
    <scope>NUCLEOTIDE SEQUENCE [LARGE SCALE GENOMIC DNA]</scope>
    <source>
        <strain evidence="2">MT 2528</strain>
    </source>
</reference>
<dbReference type="AlphaFoldDB" id="A0A090IJ34"/>
<dbReference type="Proteomes" id="UP000182660">
    <property type="component" value="Unassembled WGS sequence"/>
</dbReference>
<sequence length="150" mass="16881">MNKLFVLLLLLAANFAHAFNIGDAIPRFEITDQFDQVHTIKADTQNIIVAGDKDTSSIIRDFLLAQDKGFLAAHQAYYVADISGMPSLISKFFALPKMRKYPFSILLLDDSNKDKFSKKEDHITIYTVSEGKISEIKYIKTATELAAVFE</sequence>
<protein>
    <submittedName>
        <fullName evidence="3">Uncharacterized protein</fullName>
    </submittedName>
</protein>
<dbReference type="OrthoDB" id="5786920at2"/>
<gene>
    <name evidence="2" type="ORF">MT2528_3730</name>
    <name evidence="3" type="ORF">NVI5450_3939</name>
</gene>
<evidence type="ECO:0000313" key="5">
    <source>
        <dbReference type="Proteomes" id="UP000183794"/>
    </source>
</evidence>
<proteinExistence type="predicted"/>
<reference evidence="3 5" key="2">
    <citation type="submission" date="2016-11" db="EMBL/GenBank/DDBJ databases">
        <authorList>
            <person name="Jaros S."/>
            <person name="Januszkiewicz K."/>
            <person name="Wedrychowicz H."/>
        </authorList>
    </citation>
    <scope>NUCLEOTIDE SEQUENCE [LARGE SCALE GENOMIC DNA]</scope>
    <source>
        <strain evidence="3">NVI 5450</strain>
    </source>
</reference>
<feature type="signal peptide" evidence="1">
    <location>
        <begin position="1"/>
        <end position="18"/>
    </location>
</feature>
<name>A0A090IJ34_9GAMM</name>
<dbReference type="KEGG" id="mvs:MVIS_2215"/>
<organism evidence="3 5">
    <name type="scientific">Moritella viscosa</name>
    <dbReference type="NCBI Taxonomy" id="80854"/>
    <lineage>
        <taxon>Bacteria</taxon>
        <taxon>Pseudomonadati</taxon>
        <taxon>Pseudomonadota</taxon>
        <taxon>Gammaproteobacteria</taxon>
        <taxon>Alteromonadales</taxon>
        <taxon>Moritellaceae</taxon>
        <taxon>Moritella</taxon>
    </lineage>
</organism>
<dbReference type="RefSeq" id="WP_052678317.1">
    <property type="nucleotide sequence ID" value="NZ_CAWQZC010000057.1"/>
</dbReference>
<keyword evidence="1" id="KW-0732">Signal</keyword>
<evidence type="ECO:0000313" key="2">
    <source>
        <dbReference type="EMBL" id="SGY98885.1"/>
    </source>
</evidence>
<evidence type="ECO:0000256" key="1">
    <source>
        <dbReference type="SAM" id="SignalP"/>
    </source>
</evidence>
<dbReference type="EMBL" id="FPLJ01000080">
    <property type="protein sequence ID" value="SGY98885.1"/>
    <property type="molecule type" value="Genomic_DNA"/>
</dbReference>
<dbReference type="PATRIC" id="fig|80854.5.peg.2367"/>
<feature type="chain" id="PRO_5015029907" evidence="1">
    <location>
        <begin position="19"/>
        <end position="150"/>
    </location>
</feature>
<dbReference type="GeneID" id="61297541"/>
<keyword evidence="4" id="KW-1185">Reference proteome</keyword>
<evidence type="ECO:0000313" key="4">
    <source>
        <dbReference type="Proteomes" id="UP000182660"/>
    </source>
</evidence>
<evidence type="ECO:0000313" key="3">
    <source>
        <dbReference type="EMBL" id="SGZ13496.1"/>
    </source>
</evidence>